<sequence length="153" mass="16783">MEFPALGSPASKDSGKGTLCLYLFILVADVLQLIQQSSRDGLLQHPIVNDCTCPVLQYADDTLIVLRGELDQVPRLKVILDNFSSATGLHINFSKSTFLPMHIEDDVVQEMASILGCTVSSFPQAYLGLLLSTIKLRPEDMICSLSYANMTKC</sequence>
<proteinExistence type="predicted"/>
<evidence type="ECO:0008006" key="2">
    <source>
        <dbReference type="Google" id="ProtNLM"/>
    </source>
</evidence>
<dbReference type="AlphaFoldDB" id="A0A0A9EF20"/>
<protein>
    <recommendedName>
        <fullName evidence="2">Reverse transcriptase domain-containing protein</fullName>
    </recommendedName>
</protein>
<dbReference type="EMBL" id="GBRH01199249">
    <property type="protein sequence ID" value="JAD98646.1"/>
    <property type="molecule type" value="Transcribed_RNA"/>
</dbReference>
<dbReference type="PANTHER" id="PTHR33116:SF78">
    <property type="entry name" value="OS12G0587133 PROTEIN"/>
    <property type="match status" value="1"/>
</dbReference>
<reference evidence="1" key="1">
    <citation type="submission" date="2014-09" db="EMBL/GenBank/DDBJ databases">
        <authorList>
            <person name="Magalhaes I.L.F."/>
            <person name="Oliveira U."/>
            <person name="Santos F.R."/>
            <person name="Vidigal T.H.D.A."/>
            <person name="Brescovit A.D."/>
            <person name="Santos A.J."/>
        </authorList>
    </citation>
    <scope>NUCLEOTIDE SEQUENCE</scope>
    <source>
        <tissue evidence="1">Shoot tissue taken approximately 20 cm above the soil surface</tissue>
    </source>
</reference>
<organism evidence="1">
    <name type="scientific">Arundo donax</name>
    <name type="common">Giant reed</name>
    <name type="synonym">Donax arundinaceus</name>
    <dbReference type="NCBI Taxonomy" id="35708"/>
    <lineage>
        <taxon>Eukaryota</taxon>
        <taxon>Viridiplantae</taxon>
        <taxon>Streptophyta</taxon>
        <taxon>Embryophyta</taxon>
        <taxon>Tracheophyta</taxon>
        <taxon>Spermatophyta</taxon>
        <taxon>Magnoliopsida</taxon>
        <taxon>Liliopsida</taxon>
        <taxon>Poales</taxon>
        <taxon>Poaceae</taxon>
        <taxon>PACMAD clade</taxon>
        <taxon>Arundinoideae</taxon>
        <taxon>Arundineae</taxon>
        <taxon>Arundo</taxon>
    </lineage>
</organism>
<evidence type="ECO:0000313" key="1">
    <source>
        <dbReference type="EMBL" id="JAD98646.1"/>
    </source>
</evidence>
<accession>A0A0A9EF20</accession>
<name>A0A0A9EF20_ARUDO</name>
<reference evidence="1" key="2">
    <citation type="journal article" date="2015" name="Data Brief">
        <title>Shoot transcriptome of the giant reed, Arundo donax.</title>
        <authorList>
            <person name="Barrero R.A."/>
            <person name="Guerrero F.D."/>
            <person name="Moolhuijzen P."/>
            <person name="Goolsby J.A."/>
            <person name="Tidwell J."/>
            <person name="Bellgard S.E."/>
            <person name="Bellgard M.I."/>
        </authorList>
    </citation>
    <scope>NUCLEOTIDE SEQUENCE</scope>
    <source>
        <tissue evidence="1">Shoot tissue taken approximately 20 cm above the soil surface</tissue>
    </source>
</reference>
<dbReference type="PANTHER" id="PTHR33116">
    <property type="entry name" value="REVERSE TRANSCRIPTASE ZINC-BINDING DOMAIN-CONTAINING PROTEIN-RELATED-RELATED"/>
    <property type="match status" value="1"/>
</dbReference>